<accession>A0A3P6D3N6</accession>
<sequence>MTTEEKLDEWLRDSVVEIKAEEYVLKDSIVCMGNQEPMVSCLSISLNIRFRDEPLTSKSHMMKPLQIEQLMDQQVVNLYSLRRVAKGCISSVNILC</sequence>
<protein>
    <submittedName>
        <fullName evidence="1">Uncharacterized protein</fullName>
    </submittedName>
</protein>
<gene>
    <name evidence="1" type="ORF">BOLC2T08540H</name>
</gene>
<proteinExistence type="predicted"/>
<evidence type="ECO:0000313" key="1">
    <source>
        <dbReference type="EMBL" id="VDD22276.1"/>
    </source>
</evidence>
<dbReference type="EMBL" id="LR031874">
    <property type="protein sequence ID" value="VDD22276.1"/>
    <property type="molecule type" value="Genomic_DNA"/>
</dbReference>
<reference evidence="1" key="1">
    <citation type="submission" date="2018-11" db="EMBL/GenBank/DDBJ databases">
        <authorList>
            <consortium name="Genoscope - CEA"/>
            <person name="William W."/>
        </authorList>
    </citation>
    <scope>NUCLEOTIDE SEQUENCE</scope>
</reference>
<name>A0A3P6D3N6_BRAOL</name>
<dbReference type="AlphaFoldDB" id="A0A3P6D3N6"/>
<organism evidence="1">
    <name type="scientific">Brassica oleracea</name>
    <name type="common">Wild cabbage</name>
    <dbReference type="NCBI Taxonomy" id="3712"/>
    <lineage>
        <taxon>Eukaryota</taxon>
        <taxon>Viridiplantae</taxon>
        <taxon>Streptophyta</taxon>
        <taxon>Embryophyta</taxon>
        <taxon>Tracheophyta</taxon>
        <taxon>Spermatophyta</taxon>
        <taxon>Magnoliopsida</taxon>
        <taxon>eudicotyledons</taxon>
        <taxon>Gunneridae</taxon>
        <taxon>Pentapetalae</taxon>
        <taxon>rosids</taxon>
        <taxon>malvids</taxon>
        <taxon>Brassicales</taxon>
        <taxon>Brassicaceae</taxon>
        <taxon>Brassiceae</taxon>
        <taxon>Brassica</taxon>
    </lineage>
</organism>